<name>A0ACD5W6J8_AVESA</name>
<dbReference type="EnsemblPlants" id="AVESA.00010b.r2.3DG0566070.1">
    <property type="protein sequence ID" value="AVESA.00010b.r2.3DG0566070.1.CDS"/>
    <property type="gene ID" value="AVESA.00010b.r2.3DG0566070"/>
</dbReference>
<evidence type="ECO:0000313" key="1">
    <source>
        <dbReference type="EnsemblPlants" id="AVESA.00010b.r2.3DG0566070.1.CDS"/>
    </source>
</evidence>
<organism evidence="1 2">
    <name type="scientific">Avena sativa</name>
    <name type="common">Oat</name>
    <dbReference type="NCBI Taxonomy" id="4498"/>
    <lineage>
        <taxon>Eukaryota</taxon>
        <taxon>Viridiplantae</taxon>
        <taxon>Streptophyta</taxon>
        <taxon>Embryophyta</taxon>
        <taxon>Tracheophyta</taxon>
        <taxon>Spermatophyta</taxon>
        <taxon>Magnoliopsida</taxon>
        <taxon>Liliopsida</taxon>
        <taxon>Poales</taxon>
        <taxon>Poaceae</taxon>
        <taxon>BOP clade</taxon>
        <taxon>Pooideae</taxon>
        <taxon>Poodae</taxon>
        <taxon>Poeae</taxon>
        <taxon>Poeae Chloroplast Group 1 (Aveneae type)</taxon>
        <taxon>Aveninae</taxon>
        <taxon>Avena</taxon>
    </lineage>
</organism>
<proteinExistence type="predicted"/>
<keyword evidence="2" id="KW-1185">Reference proteome</keyword>
<reference evidence="1" key="1">
    <citation type="submission" date="2021-05" db="EMBL/GenBank/DDBJ databases">
        <authorList>
            <person name="Scholz U."/>
            <person name="Mascher M."/>
            <person name="Fiebig A."/>
        </authorList>
    </citation>
    <scope>NUCLEOTIDE SEQUENCE [LARGE SCALE GENOMIC DNA]</scope>
</reference>
<evidence type="ECO:0000313" key="2">
    <source>
        <dbReference type="Proteomes" id="UP001732700"/>
    </source>
</evidence>
<protein>
    <submittedName>
        <fullName evidence="1">Uncharacterized protein</fullName>
    </submittedName>
</protein>
<dbReference type="Proteomes" id="UP001732700">
    <property type="component" value="Chromosome 3D"/>
</dbReference>
<accession>A0ACD5W6J8</accession>
<sequence length="447" mass="48627">MTTAMGIHSATAISSATFPMPSSAPSYPSSPPRTAPARRSSPAGGVLSGAPRLSTSTRATSAPTISSASPSSPGYSPSTLAPPAAFPSPTSASARPVRASLRTLPRSRPGFMPDASTTFGSSKSTSDSSTKYMSSRNSTRCHHPCSVWHQQARIGFCDFPIEIAPSVNFPLLKQLTLTLVSISDQVLHVVLTACHVLETLYLEIIIDMGCLHISSSTLRAIGFNAYACMEKEELVIVDTPLLERLLCLGFYGTIDIIRVISAPKLEILGPLSPHISNIHIANLFLQGMIPASLSHSIHTVKVLALGFFESDLNAVLWILRCFPCLEKLYVIWDQYLETHVKNARRYDPLDPVKCLETHLKVLVLKNYQGGEEEVSFARFFVLNAKVVQEILFGVNENIDKEWVAYQHSLLGVEAKASRGAQFVFRSGSSYFGNCLTCRLQIPSTALL</sequence>
<reference evidence="1" key="2">
    <citation type="submission" date="2025-09" db="UniProtKB">
        <authorList>
            <consortium name="EnsemblPlants"/>
        </authorList>
    </citation>
    <scope>IDENTIFICATION</scope>
</reference>